<sequence>MTVPTTFWRLAGVSYVQYVTKASSTLRAALKEPAKSKALAQETFSYNKSVWSNGEQGAKKLTDSLAAVGK</sequence>
<dbReference type="PANTHER" id="PTHR12448:SF0">
    <property type="entry name" value="ATP SYNTHASE SUBUNIT EPSILON, MITOCHONDRIAL"/>
    <property type="match status" value="1"/>
</dbReference>
<dbReference type="Pfam" id="PF04627">
    <property type="entry name" value="ATP-synt_Eps"/>
    <property type="match status" value="1"/>
</dbReference>
<name>A0AAD9D9L6_9STRA</name>
<dbReference type="CDD" id="cd12153">
    <property type="entry name" value="F1-ATPase_epsilon"/>
    <property type="match status" value="1"/>
</dbReference>
<evidence type="ECO:0008006" key="4">
    <source>
        <dbReference type="Google" id="ProtNLM"/>
    </source>
</evidence>
<dbReference type="GO" id="GO:0045259">
    <property type="term" value="C:proton-transporting ATP synthase complex"/>
    <property type="evidence" value="ECO:0007669"/>
    <property type="project" value="InterPro"/>
</dbReference>
<dbReference type="InterPro" id="IPR006721">
    <property type="entry name" value="ATP_synth_F1_esu_mt"/>
</dbReference>
<dbReference type="GO" id="GO:0005743">
    <property type="term" value="C:mitochondrial inner membrane"/>
    <property type="evidence" value="ECO:0007669"/>
    <property type="project" value="InterPro"/>
</dbReference>
<evidence type="ECO:0000313" key="3">
    <source>
        <dbReference type="Proteomes" id="UP001224775"/>
    </source>
</evidence>
<comment type="similarity">
    <text evidence="1">Belongs to the eukaryotic ATPase epsilon family.</text>
</comment>
<dbReference type="AlphaFoldDB" id="A0AAD9D9L6"/>
<accession>A0AAD9D9L6</accession>
<dbReference type="PANTHER" id="PTHR12448">
    <property type="entry name" value="ATP SYNTHASE EPSILON CHAIN, MITOCHONDRIAL"/>
    <property type="match status" value="1"/>
</dbReference>
<keyword evidence="3" id="KW-1185">Reference proteome</keyword>
<proteinExistence type="inferred from homology"/>
<gene>
    <name evidence="2" type="ORF">QTG54_011189</name>
</gene>
<dbReference type="Gene3D" id="1.10.1620.20">
    <property type="entry name" value="ATP synthase, F1 complex, epsilon subunit superfamily, mitochondrial"/>
    <property type="match status" value="1"/>
</dbReference>
<dbReference type="GO" id="GO:0042776">
    <property type="term" value="P:proton motive force-driven mitochondrial ATP synthesis"/>
    <property type="evidence" value="ECO:0007669"/>
    <property type="project" value="TreeGrafter"/>
</dbReference>
<reference evidence="2" key="1">
    <citation type="submission" date="2023-06" db="EMBL/GenBank/DDBJ databases">
        <title>Survivors Of The Sea: Transcriptome response of Skeletonema marinoi to long-term dormancy.</title>
        <authorList>
            <person name="Pinder M.I.M."/>
            <person name="Kourtchenko O."/>
            <person name="Robertson E.K."/>
            <person name="Larsson T."/>
            <person name="Maumus F."/>
            <person name="Osuna-Cruz C.M."/>
            <person name="Vancaester E."/>
            <person name="Stenow R."/>
            <person name="Vandepoele K."/>
            <person name="Ploug H."/>
            <person name="Bruchert V."/>
            <person name="Godhe A."/>
            <person name="Topel M."/>
        </authorList>
    </citation>
    <scope>NUCLEOTIDE SEQUENCE</scope>
    <source>
        <strain evidence="2">R05AC</strain>
    </source>
</reference>
<organism evidence="2 3">
    <name type="scientific">Skeletonema marinoi</name>
    <dbReference type="NCBI Taxonomy" id="267567"/>
    <lineage>
        <taxon>Eukaryota</taxon>
        <taxon>Sar</taxon>
        <taxon>Stramenopiles</taxon>
        <taxon>Ochrophyta</taxon>
        <taxon>Bacillariophyta</taxon>
        <taxon>Coscinodiscophyceae</taxon>
        <taxon>Thalassiosirophycidae</taxon>
        <taxon>Thalassiosirales</taxon>
        <taxon>Skeletonemataceae</taxon>
        <taxon>Skeletonema</taxon>
        <taxon>Skeletonema marinoi-dohrnii complex</taxon>
    </lineage>
</organism>
<comment type="caution">
    <text evidence="2">The sequence shown here is derived from an EMBL/GenBank/DDBJ whole genome shotgun (WGS) entry which is preliminary data.</text>
</comment>
<evidence type="ECO:0000256" key="1">
    <source>
        <dbReference type="ARBA" id="ARBA00009502"/>
    </source>
</evidence>
<protein>
    <recommendedName>
        <fullName evidence="4">ATP synthase subunit epsilon, mitochondrial</fullName>
    </recommendedName>
</protein>
<dbReference type="SUPFAM" id="SSF48690">
    <property type="entry name" value="Epsilon subunit of mitochondrial F1F0-ATP synthase"/>
    <property type="match status" value="1"/>
</dbReference>
<dbReference type="GO" id="GO:0046933">
    <property type="term" value="F:proton-transporting ATP synthase activity, rotational mechanism"/>
    <property type="evidence" value="ECO:0007669"/>
    <property type="project" value="InterPro"/>
</dbReference>
<dbReference type="EMBL" id="JATAAI010000022">
    <property type="protein sequence ID" value="KAK1737895.1"/>
    <property type="molecule type" value="Genomic_DNA"/>
</dbReference>
<dbReference type="InterPro" id="IPR036742">
    <property type="entry name" value="ATP_synth_F1_esu_sf_mt"/>
</dbReference>
<dbReference type="Proteomes" id="UP001224775">
    <property type="component" value="Unassembled WGS sequence"/>
</dbReference>
<evidence type="ECO:0000313" key="2">
    <source>
        <dbReference type="EMBL" id="KAK1737895.1"/>
    </source>
</evidence>